<gene>
    <name evidence="1" type="ORF">O181_005366</name>
</gene>
<sequence>MVAIIRPFKDTNQLVLQVLVISYPPVFPQGNTGPGFFKGNTGPAFFKGKFQEVVNHKISFKGTKHSSTPWTTQLIHTGSIQEACVEVDHLGQFIFHCGNSRHTVHFSRWPDFY</sequence>
<name>A0A9Q3BIQ3_9BASI</name>
<dbReference type="EMBL" id="AVOT02001089">
    <property type="protein sequence ID" value="MBW0465651.1"/>
    <property type="molecule type" value="Genomic_DNA"/>
</dbReference>
<keyword evidence="2" id="KW-1185">Reference proteome</keyword>
<evidence type="ECO:0000313" key="1">
    <source>
        <dbReference type="EMBL" id="MBW0465651.1"/>
    </source>
</evidence>
<organism evidence="1 2">
    <name type="scientific">Austropuccinia psidii MF-1</name>
    <dbReference type="NCBI Taxonomy" id="1389203"/>
    <lineage>
        <taxon>Eukaryota</taxon>
        <taxon>Fungi</taxon>
        <taxon>Dikarya</taxon>
        <taxon>Basidiomycota</taxon>
        <taxon>Pucciniomycotina</taxon>
        <taxon>Pucciniomycetes</taxon>
        <taxon>Pucciniales</taxon>
        <taxon>Sphaerophragmiaceae</taxon>
        <taxon>Austropuccinia</taxon>
    </lineage>
</organism>
<reference evidence="1" key="1">
    <citation type="submission" date="2021-03" db="EMBL/GenBank/DDBJ databases">
        <title>Draft genome sequence of rust myrtle Austropuccinia psidii MF-1, a brazilian biotype.</title>
        <authorList>
            <person name="Quecine M.C."/>
            <person name="Pachon D.M.R."/>
            <person name="Bonatelli M.L."/>
            <person name="Correr F.H."/>
            <person name="Franceschini L.M."/>
            <person name="Leite T.F."/>
            <person name="Margarido G.R.A."/>
            <person name="Almeida C.A."/>
            <person name="Ferrarezi J.A."/>
            <person name="Labate C.A."/>
        </authorList>
    </citation>
    <scope>NUCLEOTIDE SEQUENCE</scope>
    <source>
        <strain evidence="1">MF-1</strain>
    </source>
</reference>
<evidence type="ECO:0000313" key="2">
    <source>
        <dbReference type="Proteomes" id="UP000765509"/>
    </source>
</evidence>
<dbReference type="Proteomes" id="UP000765509">
    <property type="component" value="Unassembled WGS sequence"/>
</dbReference>
<protein>
    <submittedName>
        <fullName evidence="1">Uncharacterized protein</fullName>
    </submittedName>
</protein>
<accession>A0A9Q3BIQ3</accession>
<proteinExistence type="predicted"/>
<comment type="caution">
    <text evidence="1">The sequence shown here is derived from an EMBL/GenBank/DDBJ whole genome shotgun (WGS) entry which is preliminary data.</text>
</comment>
<dbReference type="AlphaFoldDB" id="A0A9Q3BIQ3"/>